<dbReference type="Proteomes" id="UP001595814">
    <property type="component" value="Unassembled WGS sequence"/>
</dbReference>
<feature type="chain" id="PRO_5045888252" evidence="1">
    <location>
        <begin position="25"/>
        <end position="235"/>
    </location>
</feature>
<dbReference type="EMBL" id="JBHSAW010000004">
    <property type="protein sequence ID" value="MFC4095027.1"/>
    <property type="molecule type" value="Genomic_DNA"/>
</dbReference>
<accession>A0ABV8JJP5</accession>
<dbReference type="InterPro" id="IPR038765">
    <property type="entry name" value="Papain-like_cys_pep_sf"/>
</dbReference>
<dbReference type="InterPro" id="IPR002931">
    <property type="entry name" value="Transglutaminase-like"/>
</dbReference>
<name>A0ABV8JJP5_9FLAO</name>
<dbReference type="Gene3D" id="3.10.620.30">
    <property type="match status" value="1"/>
</dbReference>
<feature type="signal peptide" evidence="1">
    <location>
        <begin position="1"/>
        <end position="24"/>
    </location>
</feature>
<keyword evidence="1" id="KW-0732">Signal</keyword>
<protein>
    <submittedName>
        <fullName evidence="3">Transglutaminase domain-containing protein</fullName>
    </submittedName>
</protein>
<evidence type="ECO:0000313" key="3">
    <source>
        <dbReference type="EMBL" id="MFC4095027.1"/>
    </source>
</evidence>
<dbReference type="SUPFAM" id="SSF54001">
    <property type="entry name" value="Cysteine proteinases"/>
    <property type="match status" value="1"/>
</dbReference>
<sequence length="235" mass="27749">MNHPKTTSTVFFLFFLLMHNLVNSQNSYSAIDYSKADSIAISLRGENLDNLPMLCYRLTEHLDTEKERFRAIYRWVCDNVENDYYSYLKVSKKRKKLKNYPLTYDEWNKEYVQTTFKTLRNTKATTCTGYAYLIREMSFLAGIECKIIDGFSDKEKVKNGITNHSWNAVNLEDKWYLCDATWSAGKTIIDKEGPYFKKYFEESYFLAEPETFFLKHIPLNPEWTLISSIPKNQLN</sequence>
<dbReference type="PANTHER" id="PTHR46333:SF2">
    <property type="entry name" value="CYTOKINESIS PROTEIN 3"/>
    <property type="match status" value="1"/>
</dbReference>
<dbReference type="SMART" id="SM00460">
    <property type="entry name" value="TGc"/>
    <property type="match status" value="1"/>
</dbReference>
<evidence type="ECO:0000313" key="4">
    <source>
        <dbReference type="Proteomes" id="UP001595814"/>
    </source>
</evidence>
<dbReference type="RefSeq" id="WP_192461244.1">
    <property type="nucleotide sequence ID" value="NZ_JACYFJ010000001.1"/>
</dbReference>
<evidence type="ECO:0000256" key="1">
    <source>
        <dbReference type="SAM" id="SignalP"/>
    </source>
</evidence>
<reference evidence="4" key="1">
    <citation type="journal article" date="2019" name="Int. J. Syst. Evol. Microbiol.">
        <title>The Global Catalogue of Microorganisms (GCM) 10K type strain sequencing project: providing services to taxonomists for standard genome sequencing and annotation.</title>
        <authorList>
            <consortium name="The Broad Institute Genomics Platform"/>
            <consortium name="The Broad Institute Genome Sequencing Center for Infectious Disease"/>
            <person name="Wu L."/>
            <person name="Ma J."/>
        </authorList>
    </citation>
    <scope>NUCLEOTIDE SEQUENCE [LARGE SCALE GENOMIC DNA]</scope>
    <source>
        <strain evidence="4">CECT 7477</strain>
    </source>
</reference>
<feature type="domain" description="Transglutaminase-like" evidence="2">
    <location>
        <begin position="119"/>
        <end position="182"/>
    </location>
</feature>
<dbReference type="InterPro" id="IPR052557">
    <property type="entry name" value="CAP/Cytokinesis_protein"/>
</dbReference>
<gene>
    <name evidence="3" type="ORF">ACFOUT_04020</name>
</gene>
<evidence type="ECO:0000259" key="2">
    <source>
        <dbReference type="SMART" id="SM00460"/>
    </source>
</evidence>
<keyword evidence="4" id="KW-1185">Reference proteome</keyword>
<dbReference type="PANTHER" id="PTHR46333">
    <property type="entry name" value="CYTOKINESIS PROTEIN 3"/>
    <property type="match status" value="1"/>
</dbReference>
<proteinExistence type="predicted"/>
<organism evidence="3 4">
    <name type="scientific">Euzebyella saccharophila</name>
    <dbReference type="NCBI Taxonomy" id="679664"/>
    <lineage>
        <taxon>Bacteria</taxon>
        <taxon>Pseudomonadati</taxon>
        <taxon>Bacteroidota</taxon>
        <taxon>Flavobacteriia</taxon>
        <taxon>Flavobacteriales</taxon>
        <taxon>Flavobacteriaceae</taxon>
        <taxon>Euzebyella</taxon>
    </lineage>
</organism>
<dbReference type="Pfam" id="PF01841">
    <property type="entry name" value="Transglut_core"/>
    <property type="match status" value="1"/>
</dbReference>
<comment type="caution">
    <text evidence="3">The sequence shown here is derived from an EMBL/GenBank/DDBJ whole genome shotgun (WGS) entry which is preliminary data.</text>
</comment>